<protein>
    <submittedName>
        <fullName evidence="1">Uncharacterized protein</fullName>
    </submittedName>
</protein>
<accession>A0AAV7IIZ7</accession>
<dbReference type="EMBL" id="JAHXZJ010001119">
    <property type="protein sequence ID" value="KAH0553799.1"/>
    <property type="molecule type" value="Genomic_DNA"/>
</dbReference>
<sequence>MAGGPLRYYVMTRTKRLRDFFIGNSEVCIDRCEQSSGLPRGNMSEGDNVFKSVQPAIPLPSERHQSTPLHDPVQGLLQAGTRYSLVRNDAFHAAT</sequence>
<proteinExistence type="predicted"/>
<evidence type="ECO:0000313" key="1">
    <source>
        <dbReference type="EMBL" id="KAH0553799.1"/>
    </source>
</evidence>
<keyword evidence="2" id="KW-1185">Reference proteome</keyword>
<organism evidence="1 2">
    <name type="scientific">Cotesia glomerata</name>
    <name type="common">Lepidopteran parasitic wasp</name>
    <name type="synonym">Apanteles glomeratus</name>
    <dbReference type="NCBI Taxonomy" id="32391"/>
    <lineage>
        <taxon>Eukaryota</taxon>
        <taxon>Metazoa</taxon>
        <taxon>Ecdysozoa</taxon>
        <taxon>Arthropoda</taxon>
        <taxon>Hexapoda</taxon>
        <taxon>Insecta</taxon>
        <taxon>Pterygota</taxon>
        <taxon>Neoptera</taxon>
        <taxon>Endopterygota</taxon>
        <taxon>Hymenoptera</taxon>
        <taxon>Apocrita</taxon>
        <taxon>Ichneumonoidea</taxon>
        <taxon>Braconidae</taxon>
        <taxon>Microgastrinae</taxon>
        <taxon>Cotesia</taxon>
    </lineage>
</organism>
<reference evidence="1 2" key="1">
    <citation type="journal article" date="2021" name="J. Hered.">
        <title>A chromosome-level genome assembly of the parasitoid wasp, Cotesia glomerata (Hymenoptera: Braconidae).</title>
        <authorList>
            <person name="Pinto B.J."/>
            <person name="Weis J.J."/>
            <person name="Gamble T."/>
            <person name="Ode P.J."/>
            <person name="Paul R."/>
            <person name="Zaspel J.M."/>
        </authorList>
    </citation>
    <scope>NUCLEOTIDE SEQUENCE [LARGE SCALE GENOMIC DNA]</scope>
    <source>
        <strain evidence="1">CgM1</strain>
    </source>
</reference>
<comment type="caution">
    <text evidence="1">The sequence shown here is derived from an EMBL/GenBank/DDBJ whole genome shotgun (WGS) entry which is preliminary data.</text>
</comment>
<gene>
    <name evidence="1" type="ORF">KQX54_004507</name>
</gene>
<name>A0AAV7IIZ7_COTGL</name>
<dbReference type="AlphaFoldDB" id="A0AAV7IIZ7"/>
<evidence type="ECO:0000313" key="2">
    <source>
        <dbReference type="Proteomes" id="UP000826195"/>
    </source>
</evidence>
<dbReference type="Proteomes" id="UP000826195">
    <property type="component" value="Unassembled WGS sequence"/>
</dbReference>